<proteinExistence type="predicted"/>
<reference evidence="1 2" key="1">
    <citation type="submission" date="2013-12" db="EMBL/GenBank/DDBJ databases">
        <title>A Varibaculum cambriense genome reconstructed from a premature infant gut community with otherwise low bacterial novelty that shifts toward anaerobic metabolism during the third week of life.</title>
        <authorList>
            <person name="Brown C.T."/>
            <person name="Sharon I."/>
            <person name="Thomas B.C."/>
            <person name="Castelle C.J."/>
            <person name="Morowitz M.J."/>
            <person name="Banfield J.F."/>
        </authorList>
    </citation>
    <scope>NUCLEOTIDE SEQUENCE [LARGE SCALE GENOMIC DNA]</scope>
    <source>
        <strain evidence="2">DORA_A_5_14_21</strain>
    </source>
</reference>
<name>W1XGL1_ECOLX</name>
<dbReference type="PATRIC" id="fig|1403943.3.peg.566"/>
<dbReference type="Gene3D" id="3.40.50.12580">
    <property type="match status" value="1"/>
</dbReference>
<comment type="caution">
    <text evidence="1">The sequence shown here is derived from an EMBL/GenBank/DDBJ whole genome shotgun (WGS) entry which is preliminary data.</text>
</comment>
<dbReference type="SUPFAM" id="SSF53756">
    <property type="entry name" value="UDP-Glycosyltransferase/glycogen phosphorylase"/>
    <property type="match status" value="1"/>
</dbReference>
<protein>
    <submittedName>
        <fullName evidence="1">Glycosyl transferase, group 2 family</fullName>
    </submittedName>
</protein>
<dbReference type="InterPro" id="IPR043148">
    <property type="entry name" value="TagF_C"/>
</dbReference>
<accession>W1XGL1</accession>
<gene>
    <name evidence="1" type="ORF">Q609_ECAC00211G0002</name>
</gene>
<dbReference type="AlphaFoldDB" id="W1XGL1"/>
<evidence type="ECO:0000313" key="1">
    <source>
        <dbReference type="EMBL" id="ETJ27914.1"/>
    </source>
</evidence>
<evidence type="ECO:0000313" key="2">
    <source>
        <dbReference type="Proteomes" id="UP000018853"/>
    </source>
</evidence>
<organism evidence="1 2">
    <name type="scientific">Escherichia coli DORA_A_5_14_21</name>
    <dbReference type="NCBI Taxonomy" id="1403943"/>
    <lineage>
        <taxon>Bacteria</taxon>
        <taxon>Pseudomonadati</taxon>
        <taxon>Pseudomonadota</taxon>
        <taxon>Gammaproteobacteria</taxon>
        <taxon>Enterobacterales</taxon>
        <taxon>Enterobacteriaceae</taxon>
        <taxon>Escherichia</taxon>
    </lineage>
</organism>
<dbReference type="Proteomes" id="UP000018853">
    <property type="component" value="Unassembled WGS sequence"/>
</dbReference>
<sequence>PLLRADKWLACYPSLSYQRPGFSDIEKKATDNIGHYFNKLPVATKPSALPITDTIGFFMETSFHYALYRPIITALQAQGQSCTLVINDRVFKPFLDEMLETLKSIDDPQLKGMRLSEMQAHGQRVKCLVSPYHTPALNGLAAVNVRAMYGLAKETWNHADWNRFYQRILCYSHYSQQALEHFGSAKVVGNPRFDAWHNGTFARTLPENIQPDYRKPTVLYAPTFGALSSLPHWAEKLGRLSDDVNLICKLHHGTCSRPEEAASLALARRHLKQRTDSARHTLALLAKADYVLTDNSGFIFDAIHVDKRVILLDFPGMATLLDGEKSYSTPESADQQIREILPVAHDMAELRYLLSEAFDWGAVQARLTKIRHHYCDAFMDGKAGERAAMVIVEALADKESSGICR</sequence>
<dbReference type="GO" id="GO:0016740">
    <property type="term" value="F:transferase activity"/>
    <property type="evidence" value="ECO:0007669"/>
    <property type="project" value="UniProtKB-KW"/>
</dbReference>
<keyword evidence="1" id="KW-0808">Transferase</keyword>
<dbReference type="EMBL" id="AZLZ01000211">
    <property type="protein sequence ID" value="ETJ27914.1"/>
    <property type="molecule type" value="Genomic_DNA"/>
</dbReference>
<feature type="non-terminal residue" evidence="1">
    <location>
        <position position="1"/>
    </location>
</feature>